<dbReference type="InterPro" id="IPR050400">
    <property type="entry name" value="Bact_Cytoskel_RodZ"/>
</dbReference>
<evidence type="ECO:0000256" key="1">
    <source>
        <dbReference type="SAM" id="Phobius"/>
    </source>
</evidence>
<dbReference type="Gene3D" id="1.10.260.40">
    <property type="entry name" value="lambda repressor-like DNA-binding domains"/>
    <property type="match status" value="1"/>
</dbReference>
<keyword evidence="1" id="KW-1133">Transmembrane helix</keyword>
<keyword evidence="1" id="KW-0812">Transmembrane</keyword>
<feature type="transmembrane region" description="Helical" evidence="1">
    <location>
        <begin position="116"/>
        <end position="134"/>
    </location>
</feature>
<accession>A0A1T4K797</accession>
<dbReference type="Pfam" id="PF13413">
    <property type="entry name" value="HTH_25"/>
    <property type="match status" value="1"/>
</dbReference>
<protein>
    <submittedName>
        <fullName evidence="2">Helix-turn-helix domain-containing protein</fullName>
    </submittedName>
</protein>
<dbReference type="OrthoDB" id="9797543at2"/>
<dbReference type="STRING" id="115783.SAMN02745119_00370"/>
<evidence type="ECO:0000313" key="3">
    <source>
        <dbReference type="Proteomes" id="UP000190102"/>
    </source>
</evidence>
<reference evidence="3" key="1">
    <citation type="submission" date="2017-02" db="EMBL/GenBank/DDBJ databases">
        <authorList>
            <person name="Varghese N."/>
            <person name="Submissions S."/>
        </authorList>
    </citation>
    <scope>NUCLEOTIDE SEQUENCE [LARGE SCALE GENOMIC DNA]</scope>
    <source>
        <strain evidence="3">ATCC BAA-34</strain>
    </source>
</reference>
<dbReference type="AlphaFoldDB" id="A0A1T4K797"/>
<gene>
    <name evidence="2" type="ORF">SAMN02745119_00370</name>
</gene>
<dbReference type="InterPro" id="IPR010982">
    <property type="entry name" value="Lambda_DNA-bd_dom_sf"/>
</dbReference>
<name>A0A1T4K797_9BACT</name>
<organism evidence="2 3">
    <name type="scientific">Trichlorobacter thiogenes</name>
    <dbReference type="NCBI Taxonomy" id="115783"/>
    <lineage>
        <taxon>Bacteria</taxon>
        <taxon>Pseudomonadati</taxon>
        <taxon>Thermodesulfobacteriota</taxon>
        <taxon>Desulfuromonadia</taxon>
        <taxon>Geobacterales</taxon>
        <taxon>Geobacteraceae</taxon>
        <taxon>Trichlorobacter</taxon>
    </lineage>
</organism>
<dbReference type="RefSeq" id="WP_078788663.1">
    <property type="nucleotide sequence ID" value="NZ_FUWR01000001.1"/>
</dbReference>
<dbReference type="Proteomes" id="UP000190102">
    <property type="component" value="Unassembled WGS sequence"/>
</dbReference>
<dbReference type="PANTHER" id="PTHR34475">
    <property type="match status" value="1"/>
</dbReference>
<sequence length="280" mass="30495">MEHDQQVTIDEAEQHTVGSILCRCRKFSHISIEEAAEATKIGKTYLRALEEDRFQDLPSPAYLKGFLRTYATYLGLQSEELIQLAGQQEAALSDEPAKTEQAHQTTVGFSFNWQRLLLPAVLLVALIVSAMFMAPSAPKRPLPPPLQQQPQPVPTVAVQPVLSSVQAAPAVTPEPQTVQTPVVEKSAEPAVPLIKPRDGFMVRMKVNRNSSLSVIIDDAASQGYDLTSGDLIEWKAARTIALDLTDASSVEIELNGTPLKLQASPGKPAYIILDAHGIKQ</sequence>
<evidence type="ECO:0000313" key="2">
    <source>
        <dbReference type="EMBL" id="SJZ38281.1"/>
    </source>
</evidence>
<dbReference type="EMBL" id="FUWR01000001">
    <property type="protein sequence ID" value="SJZ38281.1"/>
    <property type="molecule type" value="Genomic_DNA"/>
</dbReference>
<dbReference type="GO" id="GO:0003677">
    <property type="term" value="F:DNA binding"/>
    <property type="evidence" value="ECO:0007669"/>
    <property type="project" value="InterPro"/>
</dbReference>
<dbReference type="PANTHER" id="PTHR34475:SF1">
    <property type="entry name" value="CYTOSKELETON PROTEIN RODZ"/>
    <property type="match status" value="1"/>
</dbReference>
<proteinExistence type="predicted"/>
<keyword evidence="3" id="KW-1185">Reference proteome</keyword>
<keyword evidence="1" id="KW-0472">Membrane</keyword>